<dbReference type="Proteomes" id="UP000317023">
    <property type="component" value="Unassembled WGS sequence"/>
</dbReference>
<protein>
    <submittedName>
        <fullName evidence="4">FAD-dependent monooxygenase</fullName>
    </submittedName>
</protein>
<keyword evidence="1" id="KW-0560">Oxidoreductase</keyword>
<comment type="caution">
    <text evidence="4">The sequence shown here is derived from an EMBL/GenBank/DDBJ whole genome shotgun (WGS) entry which is preliminary data.</text>
</comment>
<dbReference type="EMBL" id="SGOE01000002">
    <property type="protein sequence ID" value="TRB07592.1"/>
    <property type="molecule type" value="Genomic_DNA"/>
</dbReference>
<dbReference type="PRINTS" id="PR00420">
    <property type="entry name" value="RNGMNOXGNASE"/>
</dbReference>
<reference evidence="4 5" key="1">
    <citation type="journal article" date="2019" name="Appl. Microbiol. Biotechnol.">
        <title>Differential efficiency of wild type rhizogenic strains for rol gene transformation of plants.</title>
        <authorList>
            <person name="Desmet S."/>
            <person name="De Keyser E."/>
            <person name="Van Vaerenbergh J."/>
            <person name="Baeyen S."/>
            <person name="Van Huylenbroeck J."/>
            <person name="Geelen D."/>
            <person name="Dhooghe E."/>
        </authorList>
    </citation>
    <scope>NUCLEOTIDE SEQUENCE [LARGE SCALE GENOMIC DNA]</scope>
    <source>
        <strain evidence="4 5">MAFF210266</strain>
    </source>
</reference>
<dbReference type="GO" id="GO:0071949">
    <property type="term" value="F:FAD binding"/>
    <property type="evidence" value="ECO:0007669"/>
    <property type="project" value="InterPro"/>
</dbReference>
<proteinExistence type="predicted"/>
<dbReference type="InterPro" id="IPR050493">
    <property type="entry name" value="FAD-dep_Monooxygenase_BioMet"/>
</dbReference>
<name>A0A546Y3L0_AGRTU</name>
<evidence type="ECO:0000313" key="4">
    <source>
        <dbReference type="EMBL" id="TRB07592.1"/>
    </source>
</evidence>
<evidence type="ECO:0000313" key="5">
    <source>
        <dbReference type="Proteomes" id="UP000317023"/>
    </source>
</evidence>
<organism evidence="4 5">
    <name type="scientific">Agrobacterium tumefaciens</name>
    <dbReference type="NCBI Taxonomy" id="358"/>
    <lineage>
        <taxon>Bacteria</taxon>
        <taxon>Pseudomonadati</taxon>
        <taxon>Pseudomonadota</taxon>
        <taxon>Alphaproteobacteria</taxon>
        <taxon>Hyphomicrobiales</taxon>
        <taxon>Rhizobiaceae</taxon>
        <taxon>Rhizobium/Agrobacterium group</taxon>
        <taxon>Agrobacterium</taxon>
        <taxon>Agrobacterium tumefaciens complex</taxon>
    </lineage>
</organism>
<keyword evidence="2 4" id="KW-0503">Monooxygenase</keyword>
<gene>
    <name evidence="4" type="ORF">EXN61_10880</name>
</gene>
<evidence type="ECO:0000256" key="1">
    <source>
        <dbReference type="ARBA" id="ARBA00023002"/>
    </source>
</evidence>
<dbReference type="InterPro" id="IPR036188">
    <property type="entry name" value="FAD/NAD-bd_sf"/>
</dbReference>
<dbReference type="PANTHER" id="PTHR13789">
    <property type="entry name" value="MONOOXYGENASE"/>
    <property type="match status" value="1"/>
</dbReference>
<feature type="domain" description="FAD-binding" evidence="3">
    <location>
        <begin position="9"/>
        <end position="352"/>
    </location>
</feature>
<evidence type="ECO:0000256" key="2">
    <source>
        <dbReference type="ARBA" id="ARBA00023033"/>
    </source>
</evidence>
<accession>A0A546Y3L0</accession>
<dbReference type="InterPro" id="IPR002938">
    <property type="entry name" value="FAD-bd"/>
</dbReference>
<dbReference type="SUPFAM" id="SSF51905">
    <property type="entry name" value="FAD/NAD(P)-binding domain"/>
    <property type="match status" value="1"/>
</dbReference>
<dbReference type="PANTHER" id="PTHR13789:SF309">
    <property type="entry name" value="PUTATIVE (AFU_ORTHOLOGUE AFUA_6G14510)-RELATED"/>
    <property type="match status" value="1"/>
</dbReference>
<sequence>MVDEARMKTRIGIVGAGFAGLGLALALARKGFSPTVIEKRSEEQLRNEGIFLTLAPNGMNALRGLGLAEAALERGIETRGLIFHNAHGRTLGALDYTKHAQRFAAPSVTIRRGELVSILLAASRTAGIRMRFGAAVEAIVETPSEVLVHGPDGGTEGFDILVAADGLRSTVRHLGMPELPLPIYSGLQGSGGIVDVPEVPDTDGRMLMTFGRNAFFGYLKAADGPVYWFNTYRQTDETRAQPLTGTALLQYLAELHRPDPEVNRRIIAAADPASIRAYPDYDIPSLAHWSVGRTVLIGDAAHAVTPHSGQGASMALEDALVLAAAIAVETTPTQAFRRFESLRRARVEAAVRLGRQSGGPKKAQGWLSLRLRDLLLPLVIPLGQKAQEKFFAYRADRDPLSQP</sequence>
<dbReference type="GO" id="GO:0004497">
    <property type="term" value="F:monooxygenase activity"/>
    <property type="evidence" value="ECO:0007669"/>
    <property type="project" value="UniProtKB-KW"/>
</dbReference>
<dbReference type="Pfam" id="PF01494">
    <property type="entry name" value="FAD_binding_3"/>
    <property type="match status" value="1"/>
</dbReference>
<evidence type="ECO:0000259" key="3">
    <source>
        <dbReference type="Pfam" id="PF01494"/>
    </source>
</evidence>
<dbReference type="AlphaFoldDB" id="A0A546Y3L0"/>
<dbReference type="Gene3D" id="3.50.50.60">
    <property type="entry name" value="FAD/NAD(P)-binding domain"/>
    <property type="match status" value="1"/>
</dbReference>